<reference evidence="4 5" key="1">
    <citation type="submission" date="2018-05" db="EMBL/GenBank/DDBJ databases">
        <title>A metagenomic window into the 2 km-deep terrestrial subsurface aquifer revealed taxonomically and functionally diverse microbial community comprising novel uncultured bacterial lineages.</title>
        <authorList>
            <person name="Kadnikov V.V."/>
            <person name="Mardanov A.V."/>
            <person name="Beletsky A.V."/>
            <person name="Banks D."/>
            <person name="Pimenov N.V."/>
            <person name="Frank Y.A."/>
            <person name="Karnachuk O.V."/>
            <person name="Ravin N.V."/>
        </authorList>
    </citation>
    <scope>NUCLEOTIDE SEQUENCE [LARGE SCALE GENOMIC DNA]</scope>
    <source>
        <strain evidence="4">BY</strain>
    </source>
</reference>
<name>A0A2Z4Y9D0_SUMC1</name>
<dbReference type="AlphaFoldDB" id="A0A2Z4Y9D0"/>
<evidence type="ECO:0000256" key="1">
    <source>
        <dbReference type="ARBA" id="ARBA00022679"/>
    </source>
</evidence>
<dbReference type="CDD" id="cd04301">
    <property type="entry name" value="NAT_SF"/>
    <property type="match status" value="2"/>
</dbReference>
<proteinExistence type="predicted"/>
<dbReference type="SUPFAM" id="SSF55729">
    <property type="entry name" value="Acyl-CoA N-acyltransferases (Nat)"/>
    <property type="match status" value="2"/>
</dbReference>
<dbReference type="GO" id="GO:0016747">
    <property type="term" value="F:acyltransferase activity, transferring groups other than amino-acyl groups"/>
    <property type="evidence" value="ECO:0007669"/>
    <property type="project" value="InterPro"/>
</dbReference>
<dbReference type="Proteomes" id="UP000262583">
    <property type="component" value="Chromosome"/>
</dbReference>
<dbReference type="InterPro" id="IPR016181">
    <property type="entry name" value="Acyl_CoA_acyltransferase"/>
</dbReference>
<dbReference type="PANTHER" id="PTHR43877:SF1">
    <property type="entry name" value="ACETYLTRANSFERASE"/>
    <property type="match status" value="1"/>
</dbReference>
<dbReference type="InterPro" id="IPR000182">
    <property type="entry name" value="GNAT_dom"/>
</dbReference>
<protein>
    <submittedName>
        <fullName evidence="4">GCN5-related N-acetyltransferase</fullName>
    </submittedName>
</protein>
<dbReference type="Gene3D" id="3.40.630.30">
    <property type="match status" value="2"/>
</dbReference>
<dbReference type="KEGG" id="schv:BRCON_2505"/>
<organism evidence="4 5">
    <name type="scientific">Sumerlaea chitinivorans</name>
    <dbReference type="NCBI Taxonomy" id="2250252"/>
    <lineage>
        <taxon>Bacteria</taxon>
        <taxon>Candidatus Sumerlaeota</taxon>
        <taxon>Candidatus Sumerlaeia</taxon>
        <taxon>Candidatus Sumerlaeales</taxon>
        <taxon>Candidatus Sumerlaeaceae</taxon>
        <taxon>Candidatus Sumerlaea</taxon>
    </lineage>
</organism>
<dbReference type="Pfam" id="PF00583">
    <property type="entry name" value="Acetyltransf_1"/>
    <property type="match status" value="2"/>
</dbReference>
<keyword evidence="2" id="KW-0012">Acyltransferase</keyword>
<evidence type="ECO:0000313" key="5">
    <source>
        <dbReference type="Proteomes" id="UP000262583"/>
    </source>
</evidence>
<sequence>MRIEPLTPDLVPEITRVAKHAFEFDEIDEALIREKTVGAEDFDPELGVVVKVEDRVVGFAQGAVGVGDDDRGIGYVRLLAVSPAWRRRKAGTLLLFTLENQLRARNCHTISIMDCPQNYFQPGLDFRYTEGVCFLLRHGYRMVHENHNMRCDIEVGQWPDLEAEIKRLSAEGFEVRRAQFADEPHICEFLQAHWPAWVAEVKRALRRDPPGVHLAWHNGKVVAFAAYQGNNASLSWFGPMGTDPEVRKKGLGAILLRLCLKDLAHQGWRHAIIPWVGPISFYARTCGAWLDRCFWVYRKDFSTKPLEWKLAEAALAGQSDPVNKLLRAFSFDPMTRKESELVNK</sequence>
<dbReference type="PROSITE" id="PS51186">
    <property type="entry name" value="GNAT"/>
    <property type="match status" value="2"/>
</dbReference>
<feature type="domain" description="N-acetyltransferase" evidence="3">
    <location>
        <begin position="173"/>
        <end position="311"/>
    </location>
</feature>
<dbReference type="InterPro" id="IPR050832">
    <property type="entry name" value="Bact_Acetyltransf"/>
</dbReference>
<gene>
    <name evidence="4" type="ORF">BRCON_2505</name>
</gene>
<keyword evidence="1 4" id="KW-0808">Transferase</keyword>
<dbReference type="PANTHER" id="PTHR43877">
    <property type="entry name" value="AMINOALKYLPHOSPHONATE N-ACETYLTRANSFERASE-RELATED-RELATED"/>
    <property type="match status" value="1"/>
</dbReference>
<evidence type="ECO:0000256" key="2">
    <source>
        <dbReference type="ARBA" id="ARBA00023315"/>
    </source>
</evidence>
<dbReference type="EMBL" id="CP030759">
    <property type="protein sequence ID" value="AXA37262.1"/>
    <property type="molecule type" value="Genomic_DNA"/>
</dbReference>
<evidence type="ECO:0000313" key="4">
    <source>
        <dbReference type="EMBL" id="AXA37262.1"/>
    </source>
</evidence>
<evidence type="ECO:0000259" key="3">
    <source>
        <dbReference type="PROSITE" id="PS51186"/>
    </source>
</evidence>
<accession>A0A2Z4Y9D0</accession>
<feature type="domain" description="N-acetyltransferase" evidence="3">
    <location>
        <begin position="1"/>
        <end position="147"/>
    </location>
</feature>